<dbReference type="Proteomes" id="UP001139409">
    <property type="component" value="Unassembled WGS sequence"/>
</dbReference>
<dbReference type="Gene3D" id="3.40.50.1110">
    <property type="entry name" value="SGNH hydrolase"/>
    <property type="match status" value="2"/>
</dbReference>
<accession>A0A9X1KUQ5</accession>
<feature type="signal peptide" evidence="2">
    <location>
        <begin position="1"/>
        <end position="20"/>
    </location>
</feature>
<dbReference type="InterPro" id="IPR013783">
    <property type="entry name" value="Ig-like_fold"/>
</dbReference>
<organism evidence="4 5">
    <name type="scientific">Fulvivirga sedimenti</name>
    <dbReference type="NCBI Taxonomy" id="2879465"/>
    <lineage>
        <taxon>Bacteria</taxon>
        <taxon>Pseudomonadati</taxon>
        <taxon>Bacteroidota</taxon>
        <taxon>Cytophagia</taxon>
        <taxon>Cytophagales</taxon>
        <taxon>Fulvivirgaceae</taxon>
        <taxon>Fulvivirga</taxon>
    </lineage>
</organism>
<dbReference type="SUPFAM" id="SSF49785">
    <property type="entry name" value="Galactose-binding domain-like"/>
    <property type="match status" value="1"/>
</dbReference>
<feature type="chain" id="PRO_5040801277" evidence="2">
    <location>
        <begin position="21"/>
        <end position="636"/>
    </location>
</feature>
<protein>
    <submittedName>
        <fullName evidence="4">Sialate O-acetylesterase</fullName>
    </submittedName>
</protein>
<feature type="domain" description="Sialate O-acetylesterase" evidence="3">
    <location>
        <begin position="104"/>
        <end position="206"/>
    </location>
</feature>
<dbReference type="AlphaFoldDB" id="A0A9X1KUQ5"/>
<dbReference type="Gene3D" id="2.60.40.10">
    <property type="entry name" value="Immunoglobulins"/>
    <property type="match status" value="1"/>
</dbReference>
<feature type="domain" description="Sialate O-acetylesterase" evidence="3">
    <location>
        <begin position="401"/>
        <end position="495"/>
    </location>
</feature>
<evidence type="ECO:0000313" key="4">
    <source>
        <dbReference type="EMBL" id="MCA6073758.1"/>
    </source>
</evidence>
<gene>
    <name evidence="4" type="ORF">LDX50_02710</name>
</gene>
<dbReference type="GO" id="GO:0005975">
    <property type="term" value="P:carbohydrate metabolic process"/>
    <property type="evidence" value="ECO:0007669"/>
    <property type="project" value="TreeGrafter"/>
</dbReference>
<evidence type="ECO:0000259" key="3">
    <source>
        <dbReference type="Pfam" id="PF03629"/>
    </source>
</evidence>
<dbReference type="InterPro" id="IPR036514">
    <property type="entry name" value="SGNH_hydro_sf"/>
</dbReference>
<dbReference type="PANTHER" id="PTHR22901:SF0">
    <property type="entry name" value="SIALATE O-ACETYLESTERASE"/>
    <property type="match status" value="1"/>
</dbReference>
<dbReference type="EMBL" id="JAIXNE010000001">
    <property type="protein sequence ID" value="MCA6073758.1"/>
    <property type="molecule type" value="Genomic_DNA"/>
</dbReference>
<dbReference type="SUPFAM" id="SSF52266">
    <property type="entry name" value="SGNH hydrolase"/>
    <property type="match status" value="1"/>
</dbReference>
<proteinExistence type="predicted"/>
<sequence>MTLRFILILLFSSTLSNNYAQLSVAEIFTSNMVLQRDQPIHVWGWTGPNETVTVSFNGKSYSALSTADGSWHVEMPALPAGGPHDMKVISSSEEINFENILMGDVWLCSGQSNMEWIVANSNNAEYEINNSDHPTIRHYKVEHSWSKNKEEHLEGGPWQIAGPSTTGNFSAVGYFFARELQKHENVPIGLLNSSWGGSRIEPWMRIESVREFLDEDLDTFLERKEREAREIQARMEEKIRGFENDAEIQSALADGYDDSGWDSIELPGLWEESGYDGLDGIVWVRKIITLSEEEAQSGLTLHLAMVDDADETFVNGQSVGSMKGWNAERVYNVPASALKKGDNILMIQITDTGGGGGVHGDPSQLYYTSSTGDHSMAGSWKFNVQEARAVSAGMAPNQTPTVLYNKMIHPIINFPIKGVLWYQGESNSGEASAFVYRDIFKTMISDWRELWGMGDFPFLWVQLANFMAADEEPAESSWAVLRESQSAALELENTGEAVIIDIGEAGDIHPRNKQDVGLRLSLAARKVAYGEDIEYSGPVFKSAKKKGNEVILTFDHVGSGLMSKSDNGSVGGFAIAGADGKFVWASAEIEGNKVRLHAEAISDPVHVRYAWGNNPDKANLYNKEGLPARPFRADVK</sequence>
<dbReference type="Pfam" id="PF03629">
    <property type="entry name" value="SASA"/>
    <property type="match status" value="2"/>
</dbReference>
<evidence type="ECO:0000256" key="1">
    <source>
        <dbReference type="ARBA" id="ARBA00022801"/>
    </source>
</evidence>
<dbReference type="PANTHER" id="PTHR22901">
    <property type="entry name" value="SIALATE O-ACETYLESTERASE"/>
    <property type="match status" value="1"/>
</dbReference>
<dbReference type="InterPro" id="IPR039329">
    <property type="entry name" value="SIAE"/>
</dbReference>
<dbReference type="InterPro" id="IPR008979">
    <property type="entry name" value="Galactose-bd-like_sf"/>
</dbReference>
<dbReference type="GO" id="GO:0001681">
    <property type="term" value="F:sialate O-acetylesterase activity"/>
    <property type="evidence" value="ECO:0007669"/>
    <property type="project" value="InterPro"/>
</dbReference>
<keyword evidence="1" id="KW-0378">Hydrolase</keyword>
<dbReference type="RefSeq" id="WP_225696869.1">
    <property type="nucleotide sequence ID" value="NZ_JAIXNE010000001.1"/>
</dbReference>
<comment type="caution">
    <text evidence="4">The sequence shown here is derived from an EMBL/GenBank/DDBJ whole genome shotgun (WGS) entry which is preliminary data.</text>
</comment>
<keyword evidence="2" id="KW-0732">Signal</keyword>
<reference evidence="4" key="1">
    <citation type="submission" date="2021-09" db="EMBL/GenBank/DDBJ databases">
        <title>Fulvivirga sp. isolated from coastal sediment.</title>
        <authorList>
            <person name="Yu H."/>
        </authorList>
    </citation>
    <scope>NUCLEOTIDE SEQUENCE</scope>
    <source>
        <strain evidence="4">1062</strain>
    </source>
</reference>
<keyword evidence="5" id="KW-1185">Reference proteome</keyword>
<dbReference type="InterPro" id="IPR005181">
    <property type="entry name" value="SASA"/>
</dbReference>
<evidence type="ECO:0000256" key="2">
    <source>
        <dbReference type="SAM" id="SignalP"/>
    </source>
</evidence>
<name>A0A9X1KUQ5_9BACT</name>
<evidence type="ECO:0000313" key="5">
    <source>
        <dbReference type="Proteomes" id="UP001139409"/>
    </source>
</evidence>